<keyword evidence="16" id="KW-1185">Reference proteome</keyword>
<feature type="domain" description="Ribosomal RNA small subunit methyltransferase E methyltransferase" evidence="13">
    <location>
        <begin position="71"/>
        <end position="230"/>
    </location>
</feature>
<sequence>MSLQRLAIAPTQLQNEQVSLSASQQHYLRRVLRLQTGDRIILLNGQGQAWLAALQEGATATILEPYILQTELPLDVSLILALPKNGFDDVVRACTELGVSCMMPVISDRSLLKPSPQKLERWRRIATEAAEQSERQTIPPILEPIPFAKSLAHRPDTRSFIAVARGTWPHLLTAVAADSRPSAIQIAIGPEGGWSAAEVEMAIATGFQPVTLGSRILRAITAPIVALSLVTGVLESQQARE</sequence>
<keyword evidence="9 12" id="KW-0949">S-adenosyl-L-methionine</keyword>
<comment type="subcellular location">
    <subcellularLocation>
        <location evidence="1 12">Cytoplasm</location>
    </subcellularLocation>
</comment>
<dbReference type="SUPFAM" id="SSF88697">
    <property type="entry name" value="PUA domain-like"/>
    <property type="match status" value="1"/>
</dbReference>
<evidence type="ECO:0000256" key="11">
    <source>
        <dbReference type="ARBA" id="ARBA00047944"/>
    </source>
</evidence>
<gene>
    <name evidence="15" type="ORF">QQ055_01510</name>
</gene>
<dbReference type="Proteomes" id="UP001230986">
    <property type="component" value="Unassembled WGS sequence"/>
</dbReference>
<dbReference type="GO" id="GO:0008168">
    <property type="term" value="F:methyltransferase activity"/>
    <property type="evidence" value="ECO:0007669"/>
    <property type="project" value="UniProtKB-KW"/>
</dbReference>
<evidence type="ECO:0000256" key="9">
    <source>
        <dbReference type="ARBA" id="ARBA00022691"/>
    </source>
</evidence>
<comment type="function">
    <text evidence="10 12">Specifically methylates the N3 position of the uracil ring of uridine 1498 (m3U1498) in 16S rRNA. Acts on the fully assembled 30S ribosomal subunit.</text>
</comment>
<dbReference type="PIRSF" id="PIRSF015601">
    <property type="entry name" value="MTase_slr0722"/>
    <property type="match status" value="1"/>
</dbReference>
<evidence type="ECO:0000256" key="10">
    <source>
        <dbReference type="ARBA" id="ARBA00025699"/>
    </source>
</evidence>
<evidence type="ECO:0000313" key="16">
    <source>
        <dbReference type="Proteomes" id="UP001230986"/>
    </source>
</evidence>
<dbReference type="Gene3D" id="3.40.1280.10">
    <property type="match status" value="1"/>
</dbReference>
<dbReference type="InterPro" id="IPR029026">
    <property type="entry name" value="tRNA_m1G_MTases_N"/>
</dbReference>
<evidence type="ECO:0000256" key="12">
    <source>
        <dbReference type="PIRNR" id="PIRNR015601"/>
    </source>
</evidence>
<dbReference type="EMBL" id="JASVEJ010000005">
    <property type="protein sequence ID" value="MDL5056153.1"/>
    <property type="molecule type" value="Genomic_DNA"/>
</dbReference>
<comment type="catalytic activity">
    <reaction evidence="11 12">
        <text>uridine(1498) in 16S rRNA + S-adenosyl-L-methionine = N(3)-methyluridine(1498) in 16S rRNA + S-adenosyl-L-homocysteine + H(+)</text>
        <dbReference type="Rhea" id="RHEA:42920"/>
        <dbReference type="Rhea" id="RHEA-COMP:10283"/>
        <dbReference type="Rhea" id="RHEA-COMP:10284"/>
        <dbReference type="ChEBI" id="CHEBI:15378"/>
        <dbReference type="ChEBI" id="CHEBI:57856"/>
        <dbReference type="ChEBI" id="CHEBI:59789"/>
        <dbReference type="ChEBI" id="CHEBI:65315"/>
        <dbReference type="ChEBI" id="CHEBI:74502"/>
        <dbReference type="EC" id="2.1.1.193"/>
    </reaction>
</comment>
<dbReference type="InterPro" id="IPR006700">
    <property type="entry name" value="RsmE"/>
</dbReference>
<dbReference type="CDD" id="cd18084">
    <property type="entry name" value="RsmE-like"/>
    <property type="match status" value="1"/>
</dbReference>
<comment type="caution">
    <text evidence="15">The sequence shown here is derived from an EMBL/GenBank/DDBJ whole genome shotgun (WGS) entry which is preliminary data.</text>
</comment>
<dbReference type="NCBIfam" id="TIGR00046">
    <property type="entry name" value="RsmE family RNA methyltransferase"/>
    <property type="match status" value="1"/>
</dbReference>
<dbReference type="Pfam" id="PF20260">
    <property type="entry name" value="PUA_4"/>
    <property type="match status" value="1"/>
</dbReference>
<evidence type="ECO:0000256" key="6">
    <source>
        <dbReference type="ARBA" id="ARBA00022552"/>
    </source>
</evidence>
<feature type="domain" description="Ribosomal RNA small subunit methyltransferase E PUA-like" evidence="14">
    <location>
        <begin position="22"/>
        <end position="56"/>
    </location>
</feature>
<dbReference type="InterPro" id="IPR046886">
    <property type="entry name" value="RsmE_MTase_dom"/>
</dbReference>
<protein>
    <recommendedName>
        <fullName evidence="4 12">Ribosomal RNA small subunit methyltransferase E</fullName>
        <ecNumber evidence="3 12">2.1.1.193</ecNumber>
    </recommendedName>
</protein>
<evidence type="ECO:0000313" key="15">
    <source>
        <dbReference type="EMBL" id="MDL5056153.1"/>
    </source>
</evidence>
<keyword evidence="6 12" id="KW-0698">rRNA processing</keyword>
<dbReference type="InterPro" id="IPR046887">
    <property type="entry name" value="RsmE_PUA-like"/>
</dbReference>
<evidence type="ECO:0000256" key="8">
    <source>
        <dbReference type="ARBA" id="ARBA00022679"/>
    </source>
</evidence>
<keyword evidence="8 12" id="KW-0808">Transferase</keyword>
<dbReference type="RefSeq" id="WP_284475859.1">
    <property type="nucleotide sequence ID" value="NZ_JASVEJ010000005.1"/>
</dbReference>
<evidence type="ECO:0000256" key="2">
    <source>
        <dbReference type="ARBA" id="ARBA00005528"/>
    </source>
</evidence>
<comment type="similarity">
    <text evidence="2 12">Belongs to the RNA methyltransferase RsmE family.</text>
</comment>
<proteinExistence type="inferred from homology"/>
<dbReference type="GO" id="GO:0032259">
    <property type="term" value="P:methylation"/>
    <property type="evidence" value="ECO:0007669"/>
    <property type="project" value="UniProtKB-KW"/>
</dbReference>
<dbReference type="EC" id="2.1.1.193" evidence="3 12"/>
<evidence type="ECO:0000256" key="3">
    <source>
        <dbReference type="ARBA" id="ARBA00012328"/>
    </source>
</evidence>
<name>A0ABT7LVU2_9CYAN</name>
<dbReference type="SUPFAM" id="SSF75217">
    <property type="entry name" value="alpha/beta knot"/>
    <property type="match status" value="1"/>
</dbReference>
<keyword evidence="5 12" id="KW-0963">Cytoplasm</keyword>
<evidence type="ECO:0000256" key="4">
    <source>
        <dbReference type="ARBA" id="ARBA00013673"/>
    </source>
</evidence>
<keyword evidence="7 12" id="KW-0489">Methyltransferase</keyword>
<dbReference type="InterPro" id="IPR029028">
    <property type="entry name" value="Alpha/beta_knot_MTases"/>
</dbReference>
<evidence type="ECO:0000256" key="7">
    <source>
        <dbReference type="ARBA" id="ARBA00022603"/>
    </source>
</evidence>
<evidence type="ECO:0000259" key="14">
    <source>
        <dbReference type="Pfam" id="PF20260"/>
    </source>
</evidence>
<dbReference type="PANTHER" id="PTHR30027">
    <property type="entry name" value="RIBOSOMAL RNA SMALL SUBUNIT METHYLTRANSFERASE E"/>
    <property type="match status" value="1"/>
</dbReference>
<reference evidence="15 16" key="1">
    <citation type="submission" date="2023-06" db="EMBL/GenBank/DDBJ databases">
        <title>Whole genome sequence of Oscillatoria calcuttensis NRMC-F 0142.</title>
        <authorList>
            <person name="Shakena Fathima T."/>
            <person name="Muralitharan G."/>
            <person name="Thajuddin N."/>
        </authorList>
    </citation>
    <scope>NUCLEOTIDE SEQUENCE [LARGE SCALE GENOMIC DNA]</scope>
    <source>
        <strain evidence="15 16">NRMC-F 0142</strain>
    </source>
</reference>
<accession>A0ABT7LVU2</accession>
<evidence type="ECO:0000256" key="1">
    <source>
        <dbReference type="ARBA" id="ARBA00004496"/>
    </source>
</evidence>
<dbReference type="NCBIfam" id="NF008697">
    <property type="entry name" value="PRK11713.4-1"/>
    <property type="match status" value="1"/>
</dbReference>
<evidence type="ECO:0000259" key="13">
    <source>
        <dbReference type="Pfam" id="PF04452"/>
    </source>
</evidence>
<dbReference type="PANTHER" id="PTHR30027:SF3">
    <property type="entry name" value="16S RRNA (URACIL(1498)-N(3))-METHYLTRANSFERASE"/>
    <property type="match status" value="1"/>
</dbReference>
<dbReference type="InterPro" id="IPR015947">
    <property type="entry name" value="PUA-like_sf"/>
</dbReference>
<evidence type="ECO:0000256" key="5">
    <source>
        <dbReference type="ARBA" id="ARBA00022490"/>
    </source>
</evidence>
<dbReference type="Pfam" id="PF04452">
    <property type="entry name" value="Methyltrans_RNA"/>
    <property type="match status" value="1"/>
</dbReference>
<organism evidence="15 16">
    <name type="scientific">Geitlerinema calcuttense NRMC-F 0142</name>
    <dbReference type="NCBI Taxonomy" id="2922238"/>
    <lineage>
        <taxon>Bacteria</taxon>
        <taxon>Bacillati</taxon>
        <taxon>Cyanobacteriota</taxon>
        <taxon>Cyanophyceae</taxon>
        <taxon>Geitlerinematales</taxon>
        <taxon>Geitlerinemataceae</taxon>
        <taxon>Geitlerinema</taxon>
    </lineage>
</organism>